<protein>
    <submittedName>
        <fullName evidence="2">YggT family protein</fullName>
    </submittedName>
</protein>
<accession>A0ABX7YMF8</accession>
<evidence type="ECO:0000256" key="1">
    <source>
        <dbReference type="SAM" id="Phobius"/>
    </source>
</evidence>
<dbReference type="InterPro" id="IPR003425">
    <property type="entry name" value="CCB3/YggT"/>
</dbReference>
<evidence type="ECO:0000313" key="2">
    <source>
        <dbReference type="EMBL" id="QUE55018.1"/>
    </source>
</evidence>
<dbReference type="Proteomes" id="UP000677616">
    <property type="component" value="Chromosome"/>
</dbReference>
<keyword evidence="1" id="KW-0812">Transmembrane</keyword>
<keyword evidence="3" id="KW-1185">Reference proteome</keyword>
<organism evidence="2 3">
    <name type="scientific">Streptococcus oriscaviae</name>
    <dbReference type="NCBI Taxonomy" id="2781599"/>
    <lineage>
        <taxon>Bacteria</taxon>
        <taxon>Bacillati</taxon>
        <taxon>Bacillota</taxon>
        <taxon>Bacilli</taxon>
        <taxon>Lactobacillales</taxon>
        <taxon>Streptococcaceae</taxon>
        <taxon>Streptococcus</taxon>
    </lineage>
</organism>
<dbReference type="EMBL" id="CP073084">
    <property type="protein sequence ID" value="QUE55018.1"/>
    <property type="molecule type" value="Genomic_DNA"/>
</dbReference>
<proteinExistence type="predicted"/>
<name>A0ABX7YMF8_9STRE</name>
<dbReference type="Pfam" id="PF02325">
    <property type="entry name" value="CCB3_YggT"/>
    <property type="match status" value="1"/>
</dbReference>
<feature type="transmembrane region" description="Helical" evidence="1">
    <location>
        <begin position="60"/>
        <end position="84"/>
    </location>
</feature>
<gene>
    <name evidence="2" type="ORF">INT76_03825</name>
</gene>
<feature type="transmembrane region" description="Helical" evidence="1">
    <location>
        <begin position="7"/>
        <end position="25"/>
    </location>
</feature>
<sequence>MHLVIVILLRVVEIYSFILLLYTFLTWIPEVFATSFGRLVLWLVRPVLEPFRRFNLQFLGLDWTAPLVMVLLNLVTRLLFYLLLSL</sequence>
<keyword evidence="1" id="KW-1133">Transmembrane helix</keyword>
<keyword evidence="1" id="KW-0472">Membrane</keyword>
<reference evidence="2 3" key="1">
    <citation type="submission" date="2021-04" db="EMBL/GenBank/DDBJ databases">
        <title>Complete genome sequence of a novel Streptococcus species.</title>
        <authorList>
            <person name="Teng J.L.L."/>
        </authorList>
    </citation>
    <scope>NUCLEOTIDE SEQUENCE [LARGE SCALE GENOMIC DNA]</scope>
    <source>
        <strain evidence="2 3">HKU75</strain>
    </source>
</reference>
<evidence type="ECO:0000313" key="3">
    <source>
        <dbReference type="Proteomes" id="UP000677616"/>
    </source>
</evidence>
<dbReference type="RefSeq" id="WP_212572365.1">
    <property type="nucleotide sequence ID" value="NZ_CP073084.1"/>
</dbReference>